<dbReference type="AlphaFoldDB" id="A0ABD3QCS3"/>
<reference evidence="1 2" key="1">
    <citation type="journal article" date="2020" name="G3 (Bethesda)">
        <title>Improved Reference Genome for Cyclotella cryptica CCMP332, a Model for Cell Wall Morphogenesis, Salinity Adaptation, and Lipid Production in Diatoms (Bacillariophyta).</title>
        <authorList>
            <person name="Roberts W.R."/>
            <person name="Downey K.M."/>
            <person name="Ruck E.C."/>
            <person name="Traller J.C."/>
            <person name="Alverson A.J."/>
        </authorList>
    </citation>
    <scope>NUCLEOTIDE SEQUENCE [LARGE SCALE GENOMIC DNA]</scope>
    <source>
        <strain evidence="1 2">CCMP332</strain>
    </source>
</reference>
<organism evidence="1 2">
    <name type="scientific">Cyclotella cryptica</name>
    <dbReference type="NCBI Taxonomy" id="29204"/>
    <lineage>
        <taxon>Eukaryota</taxon>
        <taxon>Sar</taxon>
        <taxon>Stramenopiles</taxon>
        <taxon>Ochrophyta</taxon>
        <taxon>Bacillariophyta</taxon>
        <taxon>Coscinodiscophyceae</taxon>
        <taxon>Thalassiosirophycidae</taxon>
        <taxon>Stephanodiscales</taxon>
        <taxon>Stephanodiscaceae</taxon>
        <taxon>Cyclotella</taxon>
    </lineage>
</organism>
<accession>A0ABD3QCS3</accession>
<sequence>MSSLTIYLSLTSSPSTPRIPLTLPLNTSSSQLRALATAATNIPLATMKLIFCGRMIPNKPEGCIL</sequence>
<dbReference type="InterPro" id="IPR029071">
    <property type="entry name" value="Ubiquitin-like_domsf"/>
</dbReference>
<proteinExistence type="predicted"/>
<evidence type="ECO:0008006" key="3">
    <source>
        <dbReference type="Google" id="ProtNLM"/>
    </source>
</evidence>
<name>A0ABD3QCS3_9STRA</name>
<comment type="caution">
    <text evidence="1">The sequence shown here is derived from an EMBL/GenBank/DDBJ whole genome shotgun (WGS) entry which is preliminary data.</text>
</comment>
<protein>
    <recommendedName>
        <fullName evidence="3">Ubiquitin-like domain-containing protein</fullName>
    </recommendedName>
</protein>
<gene>
    <name evidence="1" type="ORF">HJC23_006907</name>
</gene>
<dbReference type="Proteomes" id="UP001516023">
    <property type="component" value="Unassembled WGS sequence"/>
</dbReference>
<dbReference type="EMBL" id="JABMIG020000051">
    <property type="protein sequence ID" value="KAL3797869.1"/>
    <property type="molecule type" value="Genomic_DNA"/>
</dbReference>
<dbReference type="SUPFAM" id="SSF54236">
    <property type="entry name" value="Ubiquitin-like"/>
    <property type="match status" value="1"/>
</dbReference>
<evidence type="ECO:0000313" key="2">
    <source>
        <dbReference type="Proteomes" id="UP001516023"/>
    </source>
</evidence>
<keyword evidence="2" id="KW-1185">Reference proteome</keyword>
<evidence type="ECO:0000313" key="1">
    <source>
        <dbReference type="EMBL" id="KAL3797869.1"/>
    </source>
</evidence>